<keyword evidence="1" id="KW-1133">Transmembrane helix</keyword>
<comment type="caution">
    <text evidence="2">The sequence shown here is derived from an EMBL/GenBank/DDBJ whole genome shotgun (WGS) entry which is preliminary data.</text>
</comment>
<protein>
    <recommendedName>
        <fullName evidence="4">Histidine kinase</fullName>
    </recommendedName>
</protein>
<reference evidence="2 3" key="1">
    <citation type="submission" date="2015-07" db="EMBL/GenBank/DDBJ databases">
        <authorList>
            <person name="Ju K.-S."/>
            <person name="Doroghazi J.R."/>
            <person name="Metcalf W.W."/>
        </authorList>
    </citation>
    <scope>NUCLEOTIDE SEQUENCE [LARGE SCALE GENOMIC DNA]</scope>
    <source>
        <strain evidence="2 3">NRRL B-3589</strain>
    </source>
</reference>
<evidence type="ECO:0008006" key="4">
    <source>
        <dbReference type="Google" id="ProtNLM"/>
    </source>
</evidence>
<evidence type="ECO:0000313" key="3">
    <source>
        <dbReference type="Proteomes" id="UP000037020"/>
    </source>
</evidence>
<dbReference type="Proteomes" id="UP000037020">
    <property type="component" value="Unassembled WGS sequence"/>
</dbReference>
<evidence type="ECO:0000256" key="1">
    <source>
        <dbReference type="SAM" id="Phobius"/>
    </source>
</evidence>
<organism evidence="2 3">
    <name type="scientific">Streptomyces varsoviensis</name>
    <dbReference type="NCBI Taxonomy" id="67373"/>
    <lineage>
        <taxon>Bacteria</taxon>
        <taxon>Bacillati</taxon>
        <taxon>Actinomycetota</taxon>
        <taxon>Actinomycetes</taxon>
        <taxon>Kitasatosporales</taxon>
        <taxon>Streptomycetaceae</taxon>
        <taxon>Streptomyces</taxon>
    </lineage>
</organism>
<evidence type="ECO:0000313" key="2">
    <source>
        <dbReference type="EMBL" id="KOG50238.1"/>
    </source>
</evidence>
<sequence length="71" mass="7883">MTADRPHRRLRRLLPRTVRARATAAAALTMAVILAAGGGWLYLVLRHNLLDNAAERTELAARKTCLLYTSL</sequence>
<proteinExistence type="predicted"/>
<feature type="non-terminal residue" evidence="2">
    <location>
        <position position="71"/>
    </location>
</feature>
<name>A0ABR5IS45_9ACTN</name>
<feature type="transmembrane region" description="Helical" evidence="1">
    <location>
        <begin position="21"/>
        <end position="43"/>
    </location>
</feature>
<dbReference type="EMBL" id="LGUT01004418">
    <property type="protein sequence ID" value="KOG50238.1"/>
    <property type="molecule type" value="Genomic_DNA"/>
</dbReference>
<keyword evidence="1" id="KW-0812">Transmembrane</keyword>
<keyword evidence="1" id="KW-0472">Membrane</keyword>
<keyword evidence="3" id="KW-1185">Reference proteome</keyword>
<accession>A0ABR5IS45</accession>
<gene>
    <name evidence="2" type="ORF">ADK38_44825</name>
</gene>